<keyword evidence="2 13" id="KW-0813">Transport</keyword>
<dbReference type="PROSITE" id="PS50928">
    <property type="entry name" value="ABC_TM1"/>
    <property type="match status" value="1"/>
</dbReference>
<evidence type="ECO:0000256" key="11">
    <source>
        <dbReference type="ARBA" id="ARBA00038669"/>
    </source>
</evidence>
<keyword evidence="4" id="KW-0533">Nickel</keyword>
<evidence type="ECO:0000256" key="7">
    <source>
        <dbReference type="ARBA" id="ARBA00023065"/>
    </source>
</evidence>
<evidence type="ECO:0000256" key="2">
    <source>
        <dbReference type="ARBA" id="ARBA00022448"/>
    </source>
</evidence>
<dbReference type="InterPro" id="IPR050045">
    <property type="entry name" value="Opp2B"/>
</dbReference>
<dbReference type="InterPro" id="IPR000515">
    <property type="entry name" value="MetI-like"/>
</dbReference>
<comment type="similarity">
    <text evidence="10">Belongs to the binding-protein-dependent transport system permease family. OppBC subfamily.</text>
</comment>
<keyword evidence="9 13" id="KW-0472">Membrane</keyword>
<evidence type="ECO:0000259" key="14">
    <source>
        <dbReference type="PROSITE" id="PS50928"/>
    </source>
</evidence>
<dbReference type="SUPFAM" id="SSF161098">
    <property type="entry name" value="MetI-like"/>
    <property type="match status" value="1"/>
</dbReference>
<keyword evidence="6 13" id="KW-1133">Transmembrane helix</keyword>
<comment type="subcellular location">
    <subcellularLocation>
        <location evidence="1 13">Cell membrane</location>
        <topology evidence="1 13">Multi-pass membrane protein</topology>
    </subcellularLocation>
</comment>
<evidence type="ECO:0000256" key="13">
    <source>
        <dbReference type="RuleBase" id="RU363032"/>
    </source>
</evidence>
<dbReference type="AlphaFoldDB" id="A0A1M5YC52"/>
<dbReference type="Proteomes" id="UP000184389">
    <property type="component" value="Unassembled WGS sequence"/>
</dbReference>
<feature type="transmembrane region" description="Helical" evidence="13">
    <location>
        <begin position="133"/>
        <end position="155"/>
    </location>
</feature>
<dbReference type="PANTHER" id="PTHR43163">
    <property type="entry name" value="DIPEPTIDE TRANSPORT SYSTEM PERMEASE PROTEIN DPPB-RELATED"/>
    <property type="match status" value="1"/>
</dbReference>
<keyword evidence="8" id="KW-0921">Nickel transport</keyword>
<dbReference type="InterPro" id="IPR045621">
    <property type="entry name" value="BPD_transp_1_N"/>
</dbReference>
<evidence type="ECO:0000256" key="1">
    <source>
        <dbReference type="ARBA" id="ARBA00004651"/>
    </source>
</evidence>
<evidence type="ECO:0000256" key="4">
    <source>
        <dbReference type="ARBA" id="ARBA00022596"/>
    </source>
</evidence>
<dbReference type="RefSeq" id="WP_072744761.1">
    <property type="nucleotide sequence ID" value="NZ_FQXR01000010.1"/>
</dbReference>
<evidence type="ECO:0000256" key="10">
    <source>
        <dbReference type="ARBA" id="ARBA00024202"/>
    </source>
</evidence>
<evidence type="ECO:0000313" key="16">
    <source>
        <dbReference type="Proteomes" id="UP000184389"/>
    </source>
</evidence>
<feature type="transmembrane region" description="Helical" evidence="13">
    <location>
        <begin position="284"/>
        <end position="305"/>
    </location>
</feature>
<evidence type="ECO:0000256" key="6">
    <source>
        <dbReference type="ARBA" id="ARBA00022989"/>
    </source>
</evidence>
<evidence type="ECO:0000256" key="9">
    <source>
        <dbReference type="ARBA" id="ARBA00023136"/>
    </source>
</evidence>
<keyword evidence="7" id="KW-0406">Ion transport</keyword>
<evidence type="ECO:0000256" key="12">
    <source>
        <dbReference type="ARBA" id="ARBA00044774"/>
    </source>
</evidence>
<reference evidence="15 16" key="1">
    <citation type="submission" date="2016-11" db="EMBL/GenBank/DDBJ databases">
        <authorList>
            <person name="Jaros S."/>
            <person name="Januszkiewicz K."/>
            <person name="Wedrychowicz H."/>
        </authorList>
    </citation>
    <scope>NUCLEOTIDE SEQUENCE [LARGE SCALE GENOMIC DNA]</scope>
    <source>
        <strain evidence="15 16">DSM 13106</strain>
    </source>
</reference>
<dbReference type="STRING" id="1123281.SAMN02745180_02113"/>
<dbReference type="EMBL" id="FQXR01000010">
    <property type="protein sequence ID" value="SHI09607.1"/>
    <property type="molecule type" value="Genomic_DNA"/>
</dbReference>
<evidence type="ECO:0000313" key="15">
    <source>
        <dbReference type="EMBL" id="SHI09607.1"/>
    </source>
</evidence>
<dbReference type="GO" id="GO:0015099">
    <property type="term" value="F:nickel cation transmembrane transporter activity"/>
    <property type="evidence" value="ECO:0007669"/>
    <property type="project" value="InterPro"/>
</dbReference>
<feature type="transmembrane region" description="Helical" evidence="13">
    <location>
        <begin position="12"/>
        <end position="30"/>
    </location>
</feature>
<dbReference type="Pfam" id="PF00528">
    <property type="entry name" value="BPD_transp_1"/>
    <property type="match status" value="1"/>
</dbReference>
<name>A0A1M5YC52_9FIRM</name>
<dbReference type="NCBIfam" id="NF045470">
    <property type="entry name" value="Opp2B"/>
    <property type="match status" value="1"/>
</dbReference>
<gene>
    <name evidence="15" type="ORF">SAMN02745180_02113</name>
</gene>
<dbReference type="OrthoDB" id="24153at2"/>
<evidence type="ECO:0000256" key="8">
    <source>
        <dbReference type="ARBA" id="ARBA00023112"/>
    </source>
</evidence>
<sequence length="321" mass="35035">MVKYSLKRILELIPTIFIVVFIVFVVTRVIPGDPAAVMLGPQASVEAVEELRESLGLNDNILVQFGRYLKGVIQGDLGKSYYYNQPVTKLISERFPNTLVLAIVSIIIGLLVGIPVGVVSATKQYSAFDYISMILALIGISVPIFWLAMMAVLLFSVNLGWLPSVGMGEGSFIDIVKHLILPSLCLATGPTATFARFTRSSMLDITKQDYIKTARAKGLKEKLVIWKHAFKNALPPIITIAGMQFSSLLSGAVLTETIFSWPGLGKLIVDAIQNRDYTLVQGSVVYIAFVYIIVNLIVDICYALLNPKVKASFEGNGGGDK</sequence>
<evidence type="ECO:0000256" key="5">
    <source>
        <dbReference type="ARBA" id="ARBA00022692"/>
    </source>
</evidence>
<organism evidence="15 16">
    <name type="scientific">Sporanaerobacter acetigenes DSM 13106</name>
    <dbReference type="NCBI Taxonomy" id="1123281"/>
    <lineage>
        <taxon>Bacteria</taxon>
        <taxon>Bacillati</taxon>
        <taxon>Bacillota</taxon>
        <taxon>Tissierellia</taxon>
        <taxon>Tissierellales</taxon>
        <taxon>Sporanaerobacteraceae</taxon>
        <taxon>Sporanaerobacter</taxon>
    </lineage>
</organism>
<dbReference type="PANTHER" id="PTHR43163:SF6">
    <property type="entry name" value="DIPEPTIDE TRANSPORT SYSTEM PERMEASE PROTEIN DPPB-RELATED"/>
    <property type="match status" value="1"/>
</dbReference>
<evidence type="ECO:0000256" key="3">
    <source>
        <dbReference type="ARBA" id="ARBA00022475"/>
    </source>
</evidence>
<dbReference type="InterPro" id="IPR035906">
    <property type="entry name" value="MetI-like_sf"/>
</dbReference>
<proteinExistence type="inferred from homology"/>
<keyword evidence="5 13" id="KW-0812">Transmembrane</keyword>
<feature type="transmembrane region" description="Helical" evidence="13">
    <location>
        <begin position="175"/>
        <end position="197"/>
    </location>
</feature>
<keyword evidence="16" id="KW-1185">Reference proteome</keyword>
<comment type="subunit">
    <text evidence="11">The complex is composed of two ATP-binding proteins (NikD and NikE), two transmembrane proteins (NikB and NikC) and a solute-binding protein (NikA).</text>
</comment>
<dbReference type="Gene3D" id="1.10.3720.10">
    <property type="entry name" value="MetI-like"/>
    <property type="match status" value="1"/>
</dbReference>
<dbReference type="GO" id="GO:0005886">
    <property type="term" value="C:plasma membrane"/>
    <property type="evidence" value="ECO:0007669"/>
    <property type="project" value="UniProtKB-SubCell"/>
</dbReference>
<dbReference type="Pfam" id="PF19300">
    <property type="entry name" value="BPD_transp_1_N"/>
    <property type="match status" value="1"/>
</dbReference>
<accession>A0A1M5YC52</accession>
<feature type="domain" description="ABC transmembrane type-1" evidence="14">
    <location>
        <begin position="95"/>
        <end position="302"/>
    </location>
</feature>
<feature type="transmembrane region" description="Helical" evidence="13">
    <location>
        <begin position="99"/>
        <end position="121"/>
    </location>
</feature>
<dbReference type="CDD" id="cd06261">
    <property type="entry name" value="TM_PBP2"/>
    <property type="match status" value="1"/>
</dbReference>
<keyword evidence="3" id="KW-1003">Cell membrane</keyword>
<protein>
    <recommendedName>
        <fullName evidence="12">Nickel import system permease protein NikB</fullName>
    </recommendedName>
</protein>